<evidence type="ECO:0008006" key="3">
    <source>
        <dbReference type="Google" id="ProtNLM"/>
    </source>
</evidence>
<dbReference type="GO" id="GO:0031624">
    <property type="term" value="F:ubiquitin conjugating enzyme binding"/>
    <property type="evidence" value="ECO:0007669"/>
    <property type="project" value="TreeGrafter"/>
</dbReference>
<dbReference type="Pfam" id="PF09814">
    <property type="entry name" value="HECT_2"/>
    <property type="match status" value="1"/>
</dbReference>
<dbReference type="GO" id="GO:0006513">
    <property type="term" value="P:protein monoubiquitination"/>
    <property type="evidence" value="ECO:0007669"/>
    <property type="project" value="TreeGrafter"/>
</dbReference>
<dbReference type="PANTHER" id="PTHR31531:SF2">
    <property type="entry name" value="E3 UBIQUITIN-PROTEIN LIGASE E3D"/>
    <property type="match status" value="1"/>
</dbReference>
<sequence>MSEDGTAILYAELLANLRQVSVAATLPKPPEKGDTRVNITGDGQRLLLDCTGFITTILLPAPVAMTSLKIADGASRYLTWRLPLSRDAPSHPPFSPENQEVPWAAPDLEAGSAVTCERCHSTIISDGKLKVWKDLPSENWAEMMEFWHCHKPHDRDQQGNKDLADKGYGANNNVISAQSGVGFVDIISFMFDERDCQNLLCSEAKNAGGFPRGTSFVLAAPGRWHNRLSSRIAYSYYHFQFSASNAAQASGSSSEALAIASSGSYPHVFCSQCKAEVGSFSIKADSVLLLKPHVSCRTIVRMERPPNVLSWVAALLVANISRYASTKSLLIPKIPSESQGGDKMLYLWVLNPHVVYSSSCVRGRTPAMKILYQEVTREEGNKLLDSMTSDVQEIHLPFNDIELVRLTLESTARLLPETERTHKEWRVGLLDKWKSQE</sequence>
<dbReference type="GO" id="GO:0030332">
    <property type="term" value="F:cyclin binding"/>
    <property type="evidence" value="ECO:0007669"/>
    <property type="project" value="TreeGrafter"/>
</dbReference>
<organism evidence="1 2">
    <name type="scientific">Claviceps pazoutovae</name>
    <dbReference type="NCBI Taxonomy" id="1649127"/>
    <lineage>
        <taxon>Eukaryota</taxon>
        <taxon>Fungi</taxon>
        <taxon>Dikarya</taxon>
        <taxon>Ascomycota</taxon>
        <taxon>Pezizomycotina</taxon>
        <taxon>Sordariomycetes</taxon>
        <taxon>Hypocreomycetidae</taxon>
        <taxon>Hypocreales</taxon>
        <taxon>Clavicipitaceae</taxon>
        <taxon>Claviceps</taxon>
    </lineage>
</organism>
<keyword evidence="2" id="KW-1185">Reference proteome</keyword>
<accession>A0A9P7MAW1</accession>
<dbReference type="AlphaFoldDB" id="A0A9P7MAW1"/>
<reference evidence="1 2" key="1">
    <citation type="journal article" date="2020" name="bioRxiv">
        <title>Whole genome comparisons of ergot fungi reveals the divergence and evolution of species within the genus Claviceps are the result of varying mechanisms driving genome evolution and host range expansion.</title>
        <authorList>
            <person name="Wyka S.A."/>
            <person name="Mondo S.J."/>
            <person name="Liu M."/>
            <person name="Dettman J."/>
            <person name="Nalam V."/>
            <person name="Broders K.D."/>
        </authorList>
    </citation>
    <scope>NUCLEOTIDE SEQUENCE [LARGE SCALE GENOMIC DNA]</scope>
    <source>
        <strain evidence="1 2">CCC 1485</strain>
    </source>
</reference>
<dbReference type="GO" id="GO:0005829">
    <property type="term" value="C:cytosol"/>
    <property type="evidence" value="ECO:0007669"/>
    <property type="project" value="TreeGrafter"/>
</dbReference>
<gene>
    <name evidence="1" type="ORF">E4U60_002829</name>
</gene>
<dbReference type="GO" id="GO:0043161">
    <property type="term" value="P:proteasome-mediated ubiquitin-dependent protein catabolic process"/>
    <property type="evidence" value="ECO:0007669"/>
    <property type="project" value="TreeGrafter"/>
</dbReference>
<dbReference type="OrthoDB" id="66510at2759"/>
<evidence type="ECO:0000313" key="2">
    <source>
        <dbReference type="Proteomes" id="UP000706124"/>
    </source>
</evidence>
<dbReference type="InterPro" id="IPR019193">
    <property type="entry name" value="UBQ-conj_enz_E2-bd_prot"/>
</dbReference>
<dbReference type="EMBL" id="SRPO01000232">
    <property type="protein sequence ID" value="KAG5936049.1"/>
    <property type="molecule type" value="Genomic_DNA"/>
</dbReference>
<proteinExistence type="predicted"/>
<dbReference type="GO" id="GO:0061630">
    <property type="term" value="F:ubiquitin protein ligase activity"/>
    <property type="evidence" value="ECO:0007669"/>
    <property type="project" value="TreeGrafter"/>
</dbReference>
<comment type="caution">
    <text evidence="1">The sequence shown here is derived from an EMBL/GenBank/DDBJ whole genome shotgun (WGS) entry which is preliminary data.</text>
</comment>
<dbReference type="Proteomes" id="UP000706124">
    <property type="component" value="Unassembled WGS sequence"/>
</dbReference>
<dbReference type="PANTHER" id="PTHR31531">
    <property type="entry name" value="E3 UBIQUITIN-PROTEIN LIGASE E3D FAMILY MEMBER"/>
    <property type="match status" value="1"/>
</dbReference>
<name>A0A9P7MAW1_9HYPO</name>
<dbReference type="GO" id="GO:0000209">
    <property type="term" value="P:protein polyubiquitination"/>
    <property type="evidence" value="ECO:0007669"/>
    <property type="project" value="TreeGrafter"/>
</dbReference>
<dbReference type="GO" id="GO:0051865">
    <property type="term" value="P:protein autoubiquitination"/>
    <property type="evidence" value="ECO:0007669"/>
    <property type="project" value="TreeGrafter"/>
</dbReference>
<evidence type="ECO:0000313" key="1">
    <source>
        <dbReference type="EMBL" id="KAG5936049.1"/>
    </source>
</evidence>
<dbReference type="GO" id="GO:0000151">
    <property type="term" value="C:ubiquitin ligase complex"/>
    <property type="evidence" value="ECO:0007669"/>
    <property type="project" value="TreeGrafter"/>
</dbReference>
<protein>
    <recommendedName>
        <fullName evidence="3">Ubiquitin-conjugating enzyme E2C-binding protein</fullName>
    </recommendedName>
</protein>
<dbReference type="GO" id="GO:0005634">
    <property type="term" value="C:nucleus"/>
    <property type="evidence" value="ECO:0007669"/>
    <property type="project" value="TreeGrafter"/>
</dbReference>